<dbReference type="PANTHER" id="PTHR20982:SF3">
    <property type="entry name" value="MITOCHONDRIAL RIBOSOME RECYCLING FACTOR PSEUDO 1"/>
    <property type="match status" value="1"/>
</dbReference>
<dbReference type="GO" id="GO:0043023">
    <property type="term" value="F:ribosomal large subunit binding"/>
    <property type="evidence" value="ECO:0007669"/>
    <property type="project" value="TreeGrafter"/>
</dbReference>
<keyword evidence="4 6" id="KW-0648">Protein biosynthesis</keyword>
<comment type="function">
    <text evidence="5 6">Responsible for the release of ribosomes from messenger RNA at the termination of protein biosynthesis. May increase the efficiency of translation by recycling ribosomes from one round of translation to another.</text>
</comment>
<dbReference type="HOGENOM" id="CLU_073981_2_0_0"/>
<dbReference type="FunCoup" id="D4H3Y3">
    <property type="interactions" value="514"/>
</dbReference>
<feature type="domain" description="Ribosome recycling factor" evidence="7">
    <location>
        <begin position="20"/>
        <end position="183"/>
    </location>
</feature>
<evidence type="ECO:0000256" key="4">
    <source>
        <dbReference type="ARBA" id="ARBA00022917"/>
    </source>
</evidence>
<evidence type="ECO:0000313" key="8">
    <source>
        <dbReference type="EMBL" id="ADD67294.1"/>
    </source>
</evidence>
<evidence type="ECO:0000256" key="6">
    <source>
        <dbReference type="HAMAP-Rule" id="MF_00040"/>
    </source>
</evidence>
<dbReference type="Gene3D" id="1.10.132.20">
    <property type="entry name" value="Ribosome-recycling factor"/>
    <property type="match status" value="1"/>
</dbReference>
<gene>
    <name evidence="6" type="primary">frr</name>
    <name evidence="8" type="ordered locus">Dacet_0496</name>
</gene>
<dbReference type="GO" id="GO:0006415">
    <property type="term" value="P:translational termination"/>
    <property type="evidence" value="ECO:0007669"/>
    <property type="project" value="UniProtKB-UniRule"/>
</dbReference>
<evidence type="ECO:0000313" key="9">
    <source>
        <dbReference type="Proteomes" id="UP000002012"/>
    </source>
</evidence>
<evidence type="ECO:0000256" key="2">
    <source>
        <dbReference type="ARBA" id="ARBA00005912"/>
    </source>
</evidence>
<evidence type="ECO:0000256" key="1">
    <source>
        <dbReference type="ARBA" id="ARBA00004496"/>
    </source>
</evidence>
<dbReference type="CDD" id="cd00520">
    <property type="entry name" value="RRF"/>
    <property type="match status" value="1"/>
</dbReference>
<dbReference type="Proteomes" id="UP000002012">
    <property type="component" value="Chromosome"/>
</dbReference>
<dbReference type="EMBL" id="CP001968">
    <property type="protein sequence ID" value="ADD67294.1"/>
    <property type="molecule type" value="Genomic_DNA"/>
</dbReference>
<evidence type="ECO:0000256" key="5">
    <source>
        <dbReference type="ARBA" id="ARBA00025050"/>
    </source>
</evidence>
<evidence type="ECO:0000256" key="3">
    <source>
        <dbReference type="ARBA" id="ARBA00022490"/>
    </source>
</evidence>
<dbReference type="RefSeq" id="WP_013009838.1">
    <property type="nucleotide sequence ID" value="NC_013943.1"/>
</dbReference>
<dbReference type="KEGG" id="dap:Dacet_0496"/>
<dbReference type="GO" id="GO:0005737">
    <property type="term" value="C:cytoplasm"/>
    <property type="evidence" value="ECO:0007669"/>
    <property type="project" value="UniProtKB-SubCell"/>
</dbReference>
<reference evidence="8 9" key="1">
    <citation type="journal article" date="2010" name="Stand. Genomic Sci.">
        <title>Complete genome sequence of Denitrovibrio acetiphilus type strain (N2460).</title>
        <authorList>
            <person name="Kiss H."/>
            <person name="Lang E."/>
            <person name="Lapidus A."/>
            <person name="Copeland A."/>
            <person name="Nolan M."/>
            <person name="Glavina Del Rio T."/>
            <person name="Chen F."/>
            <person name="Lucas S."/>
            <person name="Tice H."/>
            <person name="Cheng J.F."/>
            <person name="Han C."/>
            <person name="Goodwin L."/>
            <person name="Pitluck S."/>
            <person name="Liolios K."/>
            <person name="Pati A."/>
            <person name="Ivanova N."/>
            <person name="Mavromatis K."/>
            <person name="Chen A."/>
            <person name="Palaniappan K."/>
            <person name="Land M."/>
            <person name="Hauser L."/>
            <person name="Chang Y.J."/>
            <person name="Jeffries C.D."/>
            <person name="Detter J.C."/>
            <person name="Brettin T."/>
            <person name="Spring S."/>
            <person name="Rohde M."/>
            <person name="Goker M."/>
            <person name="Woyke T."/>
            <person name="Bristow J."/>
            <person name="Eisen J.A."/>
            <person name="Markowitz V."/>
            <person name="Hugenholtz P."/>
            <person name="Kyrpides N.C."/>
            <person name="Klenk H.P."/>
        </authorList>
    </citation>
    <scope>NUCLEOTIDE SEQUENCE [LARGE SCALE GENOMIC DNA]</scope>
    <source>
        <strain evidence="9">DSM 12809 / NBRC 114555 / N2460</strain>
    </source>
</reference>
<dbReference type="InterPro" id="IPR036191">
    <property type="entry name" value="RRF_sf"/>
</dbReference>
<comment type="subcellular location">
    <subcellularLocation>
        <location evidence="1 6">Cytoplasm</location>
    </subcellularLocation>
</comment>
<dbReference type="STRING" id="522772.Dacet_0496"/>
<proteinExistence type="inferred from homology"/>
<dbReference type="InParanoid" id="D4H3Y3"/>
<accession>D4H3Y3</accession>
<keyword evidence="3 6" id="KW-0963">Cytoplasm</keyword>
<dbReference type="OrthoDB" id="9804006at2"/>
<dbReference type="NCBIfam" id="TIGR00496">
    <property type="entry name" value="frr"/>
    <property type="match status" value="1"/>
</dbReference>
<dbReference type="SUPFAM" id="SSF55194">
    <property type="entry name" value="Ribosome recycling factor, RRF"/>
    <property type="match status" value="1"/>
</dbReference>
<sequence length="185" mass="20938">MPDSVMKDMKDKMDKTISHFKDELKTIRTGRASVAMFDGVTVDYYGTPTPLSGVASLNAPEPRLITIQPWDMSIIGAIEKAIQNSNMGFNPSNDGKIIRIPVPQLTEERRKEIVKLVKKMAEDNKVAIRNLRREGNDKIKKLEKDKEISEDDSKKFVADIQDVTNDFIKKVDEVTAAKEKEVMEI</sequence>
<name>D4H3Y3_DENA2</name>
<dbReference type="InterPro" id="IPR023584">
    <property type="entry name" value="Ribosome_recyc_fac_dom"/>
</dbReference>
<dbReference type="InterPro" id="IPR002661">
    <property type="entry name" value="Ribosome_recyc_fac"/>
</dbReference>
<dbReference type="eggNOG" id="COG0233">
    <property type="taxonomic scope" value="Bacteria"/>
</dbReference>
<dbReference type="AlphaFoldDB" id="D4H3Y3"/>
<dbReference type="Pfam" id="PF01765">
    <property type="entry name" value="RRF"/>
    <property type="match status" value="1"/>
</dbReference>
<protein>
    <recommendedName>
        <fullName evidence="6">Ribosome-recycling factor</fullName>
        <shortName evidence="6">RRF</shortName>
    </recommendedName>
    <alternativeName>
        <fullName evidence="6">Ribosome-releasing factor</fullName>
    </alternativeName>
</protein>
<dbReference type="HAMAP" id="MF_00040">
    <property type="entry name" value="RRF"/>
    <property type="match status" value="1"/>
</dbReference>
<dbReference type="FunFam" id="1.10.132.20:FF:000001">
    <property type="entry name" value="Ribosome-recycling factor"/>
    <property type="match status" value="1"/>
</dbReference>
<keyword evidence="9" id="KW-1185">Reference proteome</keyword>
<dbReference type="Gene3D" id="3.30.1360.40">
    <property type="match status" value="1"/>
</dbReference>
<organism evidence="8 9">
    <name type="scientific">Denitrovibrio acetiphilus (strain DSM 12809 / NBRC 114555 / N2460)</name>
    <dbReference type="NCBI Taxonomy" id="522772"/>
    <lineage>
        <taxon>Bacteria</taxon>
        <taxon>Pseudomonadati</taxon>
        <taxon>Deferribacterota</taxon>
        <taxon>Deferribacteres</taxon>
        <taxon>Deferribacterales</taxon>
        <taxon>Geovibrionaceae</taxon>
        <taxon>Denitrovibrio</taxon>
    </lineage>
</organism>
<dbReference type="PaxDb" id="522772-Dacet_0496"/>
<dbReference type="FunFam" id="3.30.1360.40:FF:000001">
    <property type="entry name" value="Ribosome-recycling factor"/>
    <property type="match status" value="1"/>
</dbReference>
<dbReference type="PANTHER" id="PTHR20982">
    <property type="entry name" value="RIBOSOME RECYCLING FACTOR"/>
    <property type="match status" value="1"/>
</dbReference>
<comment type="similarity">
    <text evidence="2 6">Belongs to the RRF family.</text>
</comment>
<evidence type="ECO:0000259" key="7">
    <source>
        <dbReference type="Pfam" id="PF01765"/>
    </source>
</evidence>